<dbReference type="InterPro" id="IPR029033">
    <property type="entry name" value="His_PPase_superfam"/>
</dbReference>
<keyword evidence="4" id="KW-0812">Transmembrane</keyword>
<dbReference type="InterPro" id="IPR033379">
    <property type="entry name" value="Acid_Pase_AS"/>
</dbReference>
<dbReference type="eggNOG" id="KOG3720">
    <property type="taxonomic scope" value="Eukaryota"/>
</dbReference>
<keyword evidence="7" id="KW-1185">Reference proteome</keyword>
<sequence>MSAKVLLLLVVFSIATQCQLDGAQLNKVIVVFRHGARYPNYNSNAPIYNTDQTKTNSGQLSPVGARQLFQLGSSLRNEYFTNKNFIPEKFYSPQFYIRSTDSDRTIMSAQSFMAGLYPAGTGPTILNSITSNNDKAKHLNPPYSNLASQPGDNNSVTNAYQPVPIRTVQNQYDGALFIHGNACQNSVQWRNDAANGPLFKEYRQFFDQQFLDFEKLFSKYGFKASSSTLSTLYDWLDVLQCNLWNDNPAQDDSSKSFYGDADLSKKIKAAVHLQFYLNFFLTEQQKKVVPTPFFSDLLKYIGDSHKPIFTVLSAHDTTINTVLQGLNLVSYECVIEYIKNGFKPVDGKVCITEDTDFASNVVFEIVTKDNKKYIQVKYNGEYQKICDQSQTYCELTDFQNRVKSFIVPDYDVQCGNPIPQTQTQNPQTQQTVGESDNSAPGWSIALIVIFGVLFGITMVVAFYFYKSSRRFKQYMSAKQEKEITTV</sequence>
<dbReference type="OMA" id="WRNDAAN"/>
<dbReference type="InParanoid" id="Q239Z7"/>
<dbReference type="Gene3D" id="3.40.50.1240">
    <property type="entry name" value="Phosphoglycerate mutase-like"/>
    <property type="match status" value="1"/>
</dbReference>
<dbReference type="HOGENOM" id="CLU_030431_1_2_1"/>
<dbReference type="OrthoDB" id="258392at2759"/>
<protein>
    <submittedName>
        <fullName evidence="6">Histidine phosphatase family (Branch 2) protein</fullName>
    </submittedName>
</protein>
<keyword evidence="4" id="KW-1133">Transmembrane helix</keyword>
<evidence type="ECO:0000256" key="3">
    <source>
        <dbReference type="SAM" id="MobiDB-lite"/>
    </source>
</evidence>
<dbReference type="PROSITE" id="PS00616">
    <property type="entry name" value="HIS_ACID_PHOSPHAT_1"/>
    <property type="match status" value="1"/>
</dbReference>
<dbReference type="GeneID" id="7827024"/>
<evidence type="ECO:0000256" key="2">
    <source>
        <dbReference type="ARBA" id="ARBA00022801"/>
    </source>
</evidence>
<dbReference type="KEGG" id="tet:TTHERM_00885820"/>
<dbReference type="InterPro" id="IPR000560">
    <property type="entry name" value="His_Pase_clade-2"/>
</dbReference>
<comment type="similarity">
    <text evidence="1">Belongs to the histidine acid phosphatase family.</text>
</comment>
<dbReference type="RefSeq" id="XP_001013611.3">
    <property type="nucleotide sequence ID" value="XM_001013611.4"/>
</dbReference>
<proteinExistence type="inferred from homology"/>
<evidence type="ECO:0000313" key="6">
    <source>
        <dbReference type="EMBL" id="EAR93366.3"/>
    </source>
</evidence>
<feature type="region of interest" description="Disordered" evidence="3">
    <location>
        <begin position="417"/>
        <end position="436"/>
    </location>
</feature>
<dbReference type="PANTHER" id="PTHR11567:SF110">
    <property type="entry name" value="2-PHOSPHOXYLOSE PHOSPHATASE 1"/>
    <property type="match status" value="1"/>
</dbReference>
<dbReference type="CDD" id="cd07061">
    <property type="entry name" value="HP_HAP_like"/>
    <property type="match status" value="1"/>
</dbReference>
<dbReference type="PANTHER" id="PTHR11567">
    <property type="entry name" value="ACID PHOSPHATASE-RELATED"/>
    <property type="match status" value="1"/>
</dbReference>
<organism evidence="6 7">
    <name type="scientific">Tetrahymena thermophila (strain SB210)</name>
    <dbReference type="NCBI Taxonomy" id="312017"/>
    <lineage>
        <taxon>Eukaryota</taxon>
        <taxon>Sar</taxon>
        <taxon>Alveolata</taxon>
        <taxon>Ciliophora</taxon>
        <taxon>Intramacronucleata</taxon>
        <taxon>Oligohymenophorea</taxon>
        <taxon>Hymenostomatida</taxon>
        <taxon>Tetrahymenina</taxon>
        <taxon>Tetrahymenidae</taxon>
        <taxon>Tetrahymena</taxon>
    </lineage>
</organism>
<dbReference type="EMBL" id="GG662856">
    <property type="protein sequence ID" value="EAR93366.3"/>
    <property type="molecule type" value="Genomic_DNA"/>
</dbReference>
<dbReference type="Proteomes" id="UP000009168">
    <property type="component" value="Unassembled WGS sequence"/>
</dbReference>
<evidence type="ECO:0000256" key="4">
    <source>
        <dbReference type="SAM" id="Phobius"/>
    </source>
</evidence>
<keyword evidence="2" id="KW-0378">Hydrolase</keyword>
<gene>
    <name evidence="6" type="ORF">TTHERM_00885820</name>
</gene>
<evidence type="ECO:0000313" key="7">
    <source>
        <dbReference type="Proteomes" id="UP000009168"/>
    </source>
</evidence>
<name>Q239Z7_TETTS</name>
<dbReference type="AlphaFoldDB" id="Q239Z7"/>
<dbReference type="GO" id="GO:0016791">
    <property type="term" value="F:phosphatase activity"/>
    <property type="evidence" value="ECO:0007669"/>
    <property type="project" value="TreeGrafter"/>
</dbReference>
<accession>Q239Z7</accession>
<dbReference type="Pfam" id="PF00328">
    <property type="entry name" value="His_Phos_2"/>
    <property type="match status" value="1"/>
</dbReference>
<feature type="transmembrane region" description="Helical" evidence="4">
    <location>
        <begin position="442"/>
        <end position="465"/>
    </location>
</feature>
<dbReference type="SUPFAM" id="SSF53254">
    <property type="entry name" value="Phosphoglycerate mutase-like"/>
    <property type="match status" value="1"/>
</dbReference>
<keyword evidence="4" id="KW-0472">Membrane</keyword>
<evidence type="ECO:0000256" key="5">
    <source>
        <dbReference type="SAM" id="SignalP"/>
    </source>
</evidence>
<dbReference type="InterPro" id="IPR050645">
    <property type="entry name" value="Histidine_acid_phosphatase"/>
</dbReference>
<evidence type="ECO:0000256" key="1">
    <source>
        <dbReference type="ARBA" id="ARBA00005375"/>
    </source>
</evidence>
<feature type="signal peptide" evidence="5">
    <location>
        <begin position="1"/>
        <end position="18"/>
    </location>
</feature>
<reference evidence="7" key="1">
    <citation type="journal article" date="2006" name="PLoS Biol.">
        <title>Macronuclear genome sequence of the ciliate Tetrahymena thermophila, a model eukaryote.</title>
        <authorList>
            <person name="Eisen J.A."/>
            <person name="Coyne R.S."/>
            <person name="Wu M."/>
            <person name="Wu D."/>
            <person name="Thiagarajan M."/>
            <person name="Wortman J.R."/>
            <person name="Badger J.H."/>
            <person name="Ren Q."/>
            <person name="Amedeo P."/>
            <person name="Jones K.M."/>
            <person name="Tallon L.J."/>
            <person name="Delcher A.L."/>
            <person name="Salzberg S.L."/>
            <person name="Silva J.C."/>
            <person name="Haas B.J."/>
            <person name="Majoros W.H."/>
            <person name="Farzad M."/>
            <person name="Carlton J.M."/>
            <person name="Smith R.K. Jr."/>
            <person name="Garg J."/>
            <person name="Pearlman R.E."/>
            <person name="Karrer K.M."/>
            <person name="Sun L."/>
            <person name="Manning G."/>
            <person name="Elde N.C."/>
            <person name="Turkewitz A.P."/>
            <person name="Asai D.J."/>
            <person name="Wilkes D.E."/>
            <person name="Wang Y."/>
            <person name="Cai H."/>
            <person name="Collins K."/>
            <person name="Stewart B.A."/>
            <person name="Lee S.R."/>
            <person name="Wilamowska K."/>
            <person name="Weinberg Z."/>
            <person name="Ruzzo W.L."/>
            <person name="Wloga D."/>
            <person name="Gaertig J."/>
            <person name="Frankel J."/>
            <person name="Tsao C.-C."/>
            <person name="Gorovsky M.A."/>
            <person name="Keeling P.J."/>
            <person name="Waller R.F."/>
            <person name="Patron N.J."/>
            <person name="Cherry J.M."/>
            <person name="Stover N.A."/>
            <person name="Krieger C.J."/>
            <person name="del Toro C."/>
            <person name="Ryder H.F."/>
            <person name="Williamson S.C."/>
            <person name="Barbeau R.A."/>
            <person name="Hamilton E.P."/>
            <person name="Orias E."/>
        </authorList>
    </citation>
    <scope>NUCLEOTIDE SEQUENCE [LARGE SCALE GENOMIC DNA]</scope>
    <source>
        <strain evidence="7">SB210</strain>
    </source>
</reference>
<feature type="chain" id="PRO_5004202008" evidence="5">
    <location>
        <begin position="19"/>
        <end position="486"/>
    </location>
</feature>
<keyword evidence="5" id="KW-0732">Signal</keyword>
<feature type="compositionally biased region" description="Low complexity" evidence="3">
    <location>
        <begin position="419"/>
        <end position="431"/>
    </location>
</feature>